<evidence type="ECO:0000313" key="2">
    <source>
        <dbReference type="EMBL" id="CAB4564824.1"/>
    </source>
</evidence>
<accession>A0A6J6DNV1</accession>
<gene>
    <name evidence="2" type="ORF">UFOPK1650_00398</name>
</gene>
<name>A0A6J6DNV1_9ZZZZ</name>
<reference evidence="2" key="1">
    <citation type="submission" date="2020-05" db="EMBL/GenBank/DDBJ databases">
        <authorList>
            <person name="Chiriac C."/>
            <person name="Salcher M."/>
            <person name="Ghai R."/>
            <person name="Kavagutti S V."/>
        </authorList>
    </citation>
    <scope>NUCLEOTIDE SEQUENCE</scope>
</reference>
<dbReference type="EMBL" id="CAEZTJ010000038">
    <property type="protein sequence ID" value="CAB4564824.1"/>
    <property type="molecule type" value="Genomic_DNA"/>
</dbReference>
<feature type="region of interest" description="Disordered" evidence="1">
    <location>
        <begin position="488"/>
        <end position="507"/>
    </location>
</feature>
<evidence type="ECO:0000256" key="1">
    <source>
        <dbReference type="SAM" id="MobiDB-lite"/>
    </source>
</evidence>
<organism evidence="2">
    <name type="scientific">freshwater metagenome</name>
    <dbReference type="NCBI Taxonomy" id="449393"/>
    <lineage>
        <taxon>unclassified sequences</taxon>
        <taxon>metagenomes</taxon>
        <taxon>ecological metagenomes</taxon>
    </lineage>
</organism>
<sequence>MRLKLALWFTLSALLLSLQANPQAANAATFFDVNVTDHAPLSGILGSGTSYIATQLRFGPGGSGAQSLCSGLSDPKCAQEAEIYAMLPVCQSVSEINCIESLAVTSEGTQGGVATFKKTIGALAFPAQPEIGLPAGANISLWSVPSLSSAGKIGDFAVTVRVKLFKNGSTLRADNFSARVEPYSLTTTTESPVRTLEKLNPLGVTGISGEGGSRDCIWIDSGQCGSVKDFPKDSRVKLTIRIGNYLTSWLHGRFTDPAITITAIDAKNNRLEMEAAPVKVPSATALVNADEAEDSVKNRFKDPSGYLPPGNIGMYIEATDPFAINSFRDFEKFFSKKSNKLVDTWSMRSLSAPLSSCANRVASSLNAPLSTLIGIVATNSVTYESQPPAFIDGALNYQVAGLRYLADGTTIFQGRYDLLMRSQFARCLYNYTDAPVLAEVSITKEEGTEVVQTTVLKESNGWLALGAYGFTFSSPTLKVKLTQEKVVASTPTPTPTPTPTASASPVAGPIATPTPLVVPVKSSITCVKGKLTKKVTGEKPKCPKGFKKR</sequence>
<dbReference type="AlphaFoldDB" id="A0A6J6DNV1"/>
<proteinExistence type="predicted"/>
<protein>
    <submittedName>
        <fullName evidence="2">Unannotated protein</fullName>
    </submittedName>
</protein>